<dbReference type="SUPFAM" id="SSF47413">
    <property type="entry name" value="lambda repressor-like DNA-binding domains"/>
    <property type="match status" value="1"/>
</dbReference>
<reference evidence="2 3" key="1">
    <citation type="submission" date="2012-06" db="EMBL/GenBank/DDBJ databases">
        <title>Draft Genome Sequence of Lactobacillus hominis Strain CRBIP 24.179T, isolated from human intestine.</title>
        <authorList>
            <person name="Cousin S."/>
            <person name="Ma L."/>
            <person name="Bizet C."/>
            <person name="Loux V."/>
            <person name="Bouchier C."/>
            <person name="Clermont D."/>
            <person name="Creno S."/>
        </authorList>
    </citation>
    <scope>NUCLEOTIDE SEQUENCE [LARGE SCALE GENOMIC DNA]</scope>
    <source>
        <strain evidence="3">CRBIP 24.179T</strain>
    </source>
</reference>
<dbReference type="PROSITE" id="PS50943">
    <property type="entry name" value="HTH_CROC1"/>
    <property type="match status" value="1"/>
</dbReference>
<evidence type="ECO:0000313" key="2">
    <source>
        <dbReference type="EMBL" id="CCI81410.1"/>
    </source>
</evidence>
<dbReference type="InterPro" id="IPR001387">
    <property type="entry name" value="Cro/C1-type_HTH"/>
</dbReference>
<name>I7KGP5_9LACO</name>
<evidence type="ECO:0000259" key="1">
    <source>
        <dbReference type="PROSITE" id="PS50943"/>
    </source>
</evidence>
<dbReference type="EMBL" id="CAKE01000002">
    <property type="protein sequence ID" value="CCI81410.1"/>
    <property type="molecule type" value="Genomic_DNA"/>
</dbReference>
<keyword evidence="3" id="KW-1185">Reference proteome</keyword>
<evidence type="ECO:0000313" key="3">
    <source>
        <dbReference type="Proteomes" id="UP000009320"/>
    </source>
</evidence>
<dbReference type="Pfam" id="PF21259">
    <property type="entry name" value="Rgg_C"/>
    <property type="match status" value="1"/>
</dbReference>
<dbReference type="NCBIfam" id="TIGR01716">
    <property type="entry name" value="RGG_Cterm"/>
    <property type="match status" value="1"/>
</dbReference>
<dbReference type="PANTHER" id="PTHR37038">
    <property type="entry name" value="TRANSCRIPTIONAL REGULATOR-RELATED"/>
    <property type="match status" value="1"/>
</dbReference>
<protein>
    <submittedName>
        <fullName evidence="2">Transcriptional regulator</fullName>
    </submittedName>
</protein>
<dbReference type="PATRIC" id="fig|1423758.3.peg.469"/>
<sequence length="282" mass="33110">MYGKYFKELRQKRNLSIRQVATDVVSPSTLSRWENDEITPNFNIIVKLLQQIHVSPYEFINYAHIQSYSLEIVKMNEAYFKKDIITLKLLFNDFFQQYKQKANPHNLFIAGIASSFYFELTKTKLLPQLYINKLAAYLSSVTYWSHYYLGIFGNTIPLLSDRLVFGLTNLIINDLEEIKDSGLELTLVAWTTILNSFAILLKDQSPFVKKLYKRIKNLSISSSLVSIRFRKKFLEALFRYQINQTGEESIYNMIEATKILGLEEYYSDFYSLFVEIQTKLNH</sequence>
<dbReference type="GO" id="GO:0003677">
    <property type="term" value="F:DNA binding"/>
    <property type="evidence" value="ECO:0007669"/>
    <property type="project" value="InterPro"/>
</dbReference>
<organism evidence="2 3">
    <name type="scientific">Lactobacillus hominis DSM 23910 = CRBIP 24.179</name>
    <dbReference type="NCBI Taxonomy" id="1423758"/>
    <lineage>
        <taxon>Bacteria</taxon>
        <taxon>Bacillati</taxon>
        <taxon>Bacillota</taxon>
        <taxon>Bacilli</taxon>
        <taxon>Lactobacillales</taxon>
        <taxon>Lactobacillaceae</taxon>
        <taxon>Lactobacillus</taxon>
    </lineage>
</organism>
<proteinExistence type="predicted"/>
<dbReference type="Pfam" id="PF01381">
    <property type="entry name" value="HTH_3"/>
    <property type="match status" value="1"/>
</dbReference>
<accession>I7KGP5</accession>
<dbReference type="Gene3D" id="1.10.260.40">
    <property type="entry name" value="lambda repressor-like DNA-binding domains"/>
    <property type="match status" value="1"/>
</dbReference>
<dbReference type="OrthoDB" id="2311615at2"/>
<dbReference type="InterPro" id="IPR010057">
    <property type="entry name" value="Transcription_activator_Rgg_C"/>
</dbReference>
<gene>
    <name evidence="2" type="ORF">BN55_07575</name>
</gene>
<dbReference type="Proteomes" id="UP000009320">
    <property type="component" value="Unassembled WGS sequence"/>
</dbReference>
<dbReference type="AlphaFoldDB" id="I7KGP5"/>
<dbReference type="InterPro" id="IPR053163">
    <property type="entry name" value="HTH-type_regulator_Rgg"/>
</dbReference>
<dbReference type="InterPro" id="IPR010982">
    <property type="entry name" value="Lambda_DNA-bd_dom_sf"/>
</dbReference>
<dbReference type="STRING" id="1423758.FC41_GL000464"/>
<dbReference type="GeneID" id="82846681"/>
<dbReference type="CDD" id="cd00093">
    <property type="entry name" value="HTH_XRE"/>
    <property type="match status" value="1"/>
</dbReference>
<dbReference type="RefSeq" id="WP_008470154.1">
    <property type="nucleotide sequence ID" value="NZ_AYZP01000010.1"/>
</dbReference>
<dbReference type="eggNOG" id="COG1396">
    <property type="taxonomic scope" value="Bacteria"/>
</dbReference>
<feature type="domain" description="HTH cro/C1-type" evidence="1">
    <location>
        <begin position="6"/>
        <end position="59"/>
    </location>
</feature>
<dbReference type="SMART" id="SM00530">
    <property type="entry name" value="HTH_XRE"/>
    <property type="match status" value="1"/>
</dbReference>
<comment type="caution">
    <text evidence="2">The sequence shown here is derived from an EMBL/GenBank/DDBJ whole genome shotgun (WGS) entry which is preliminary data.</text>
</comment>